<reference evidence="5 6" key="1">
    <citation type="submission" date="2019-03" db="EMBL/GenBank/DDBJ databases">
        <title>Genomic Encyclopedia of Type Strains, Phase IV (KMG-IV): sequencing the most valuable type-strain genomes for metagenomic binning, comparative biology and taxonomic classification.</title>
        <authorList>
            <person name="Goeker M."/>
        </authorList>
    </citation>
    <scope>NUCLEOTIDE SEQUENCE [LARGE SCALE GENOMIC DNA]</scope>
    <source>
        <strain evidence="5 6">LX-B</strain>
    </source>
</reference>
<keyword evidence="3 5" id="KW-0067">ATP-binding</keyword>
<dbReference type="InterPro" id="IPR050763">
    <property type="entry name" value="ABC_transporter_ATP-binding"/>
</dbReference>
<feature type="domain" description="ABC transporter" evidence="4">
    <location>
        <begin position="25"/>
        <end position="258"/>
    </location>
</feature>
<dbReference type="SUPFAM" id="SSF52540">
    <property type="entry name" value="P-loop containing nucleoside triphosphate hydrolases"/>
    <property type="match status" value="1"/>
</dbReference>
<sequence>MMPVVTVSGLTKRFQTKVKQPGLSGSVRSLLRPEYQTIDAVRGISFTVERGEILGFIGPNGAGKSTTIKMLTGILRPTAGQLRVLGLNPGRDRVRLAFHIGSVFGQKSQLWFHLPPADSFQLLAGIYEIPAPDYQKRLDFLVDLFELGELLSIPVRRLSLGQRVRCEIAASLLHQPEIIFLDEPTIGLDVVVKQRIRDLIVKLNREEKTTIFLTSHDVGDIEQLCHRVMIINHGAIVLDEPIQHLKSHYLNKKVISVRYSQTVRIDLPGLVQWKEDGTSEGHGYAARIEVDTLTQNLSQVIAQLLSYGEVADITISDQPLEQIIAAIYTGGPELPPERGRVADA</sequence>
<comment type="caution">
    <text evidence="5">The sequence shown here is derived from an EMBL/GenBank/DDBJ whole genome shotgun (WGS) entry which is preliminary data.</text>
</comment>
<dbReference type="InterPro" id="IPR003439">
    <property type="entry name" value="ABC_transporter-like_ATP-bd"/>
</dbReference>
<keyword evidence="2" id="KW-0547">Nucleotide-binding</keyword>
<dbReference type="InterPro" id="IPR027417">
    <property type="entry name" value="P-loop_NTPase"/>
</dbReference>
<evidence type="ECO:0000256" key="3">
    <source>
        <dbReference type="ARBA" id="ARBA00022840"/>
    </source>
</evidence>
<evidence type="ECO:0000259" key="4">
    <source>
        <dbReference type="PROSITE" id="PS50893"/>
    </source>
</evidence>
<keyword evidence="1" id="KW-0813">Transport</keyword>
<organism evidence="5 6">
    <name type="scientific">Hydrogenispora ethanolica</name>
    <dbReference type="NCBI Taxonomy" id="1082276"/>
    <lineage>
        <taxon>Bacteria</taxon>
        <taxon>Bacillati</taxon>
        <taxon>Bacillota</taxon>
        <taxon>Hydrogenispora</taxon>
    </lineage>
</organism>
<dbReference type="Proteomes" id="UP000295008">
    <property type="component" value="Unassembled WGS sequence"/>
</dbReference>
<dbReference type="PANTHER" id="PTHR42711">
    <property type="entry name" value="ABC TRANSPORTER ATP-BINDING PROTEIN"/>
    <property type="match status" value="1"/>
</dbReference>
<dbReference type="GO" id="GO:0005524">
    <property type="term" value="F:ATP binding"/>
    <property type="evidence" value="ECO:0007669"/>
    <property type="project" value="UniProtKB-KW"/>
</dbReference>
<protein>
    <submittedName>
        <fullName evidence="5">ABC-2 type transport system ATP-binding protein</fullName>
    </submittedName>
</protein>
<evidence type="ECO:0000313" key="6">
    <source>
        <dbReference type="Proteomes" id="UP000295008"/>
    </source>
</evidence>
<evidence type="ECO:0000256" key="2">
    <source>
        <dbReference type="ARBA" id="ARBA00022741"/>
    </source>
</evidence>
<dbReference type="AlphaFoldDB" id="A0A4R1R019"/>
<gene>
    <name evidence="5" type="ORF">EDC14_104118</name>
</gene>
<dbReference type="PANTHER" id="PTHR42711:SF1">
    <property type="entry name" value="ABC-TRANSPORT PROTEIN, ATP-BINDING COMPONENT"/>
    <property type="match status" value="1"/>
</dbReference>
<dbReference type="InterPro" id="IPR003593">
    <property type="entry name" value="AAA+_ATPase"/>
</dbReference>
<evidence type="ECO:0000313" key="5">
    <source>
        <dbReference type="EMBL" id="TCL58625.1"/>
    </source>
</evidence>
<accession>A0A4R1R019</accession>
<dbReference type="SMART" id="SM00382">
    <property type="entry name" value="AAA"/>
    <property type="match status" value="1"/>
</dbReference>
<keyword evidence="6" id="KW-1185">Reference proteome</keyword>
<dbReference type="PROSITE" id="PS50893">
    <property type="entry name" value="ABC_TRANSPORTER_2"/>
    <property type="match status" value="1"/>
</dbReference>
<dbReference type="Gene3D" id="3.40.50.300">
    <property type="entry name" value="P-loop containing nucleotide triphosphate hydrolases"/>
    <property type="match status" value="1"/>
</dbReference>
<dbReference type="Pfam" id="PF00005">
    <property type="entry name" value="ABC_tran"/>
    <property type="match status" value="1"/>
</dbReference>
<proteinExistence type="predicted"/>
<dbReference type="GO" id="GO:0016887">
    <property type="term" value="F:ATP hydrolysis activity"/>
    <property type="evidence" value="ECO:0007669"/>
    <property type="project" value="InterPro"/>
</dbReference>
<evidence type="ECO:0000256" key="1">
    <source>
        <dbReference type="ARBA" id="ARBA00022448"/>
    </source>
</evidence>
<name>A0A4R1R019_HYDET</name>
<dbReference type="EMBL" id="SLUN01000041">
    <property type="protein sequence ID" value="TCL58625.1"/>
    <property type="molecule type" value="Genomic_DNA"/>
</dbReference>